<protein>
    <recommendedName>
        <fullName evidence="4">F-box domain-containing protein</fullName>
    </recommendedName>
</protein>
<dbReference type="Proteomes" id="UP001320245">
    <property type="component" value="Unassembled WGS sequence"/>
</dbReference>
<reference evidence="2 3" key="1">
    <citation type="journal article" date="2023" name="PLoS ONE">
        <title>Cytospora paraplurivora sp. nov. isolated from orchards with fruit tree decline syndrome in Ontario, Canada.</title>
        <authorList>
            <person name="Ilyukhin E."/>
            <person name="Nguyen H.D.T."/>
            <person name="Castle A.J."/>
            <person name="Ellouze W."/>
        </authorList>
    </citation>
    <scope>NUCLEOTIDE SEQUENCE [LARGE SCALE GENOMIC DNA]</scope>
    <source>
        <strain evidence="2 3">FDS-564</strain>
    </source>
</reference>
<feature type="region of interest" description="Disordered" evidence="1">
    <location>
        <begin position="605"/>
        <end position="663"/>
    </location>
</feature>
<gene>
    <name evidence="2" type="ORF">SLS53_006275</name>
</gene>
<evidence type="ECO:0000256" key="1">
    <source>
        <dbReference type="SAM" id="MobiDB-lite"/>
    </source>
</evidence>
<evidence type="ECO:0008006" key="4">
    <source>
        <dbReference type="Google" id="ProtNLM"/>
    </source>
</evidence>
<sequence length="721" mass="80925">MIVRQIGLEDVFHLSLTSKRFLYLIQEDWVCKAVLESTSCATPEAEEARDTHQYAFALRRLYRRRQAIRSAAPFTAAIVANAESWLYANGTLCYIQDKTSIRVLDLHKSSGEEIVIEVRTLLDEAVTESRRCRKYKFQIIHYSEGILSCLYTQYKPHVESWLIVLRVSIEKCKLLTTLALDTTYRIFVRNDGDYLYFGTHSEYGGDGFRRWVLMGYNIGEDTWFSQKVHLLDMVGSDIGQSIAFEVIGGKFYGLSSQASFEADEVDWKSFYHCFRFPVASPKPKATEISVKDRMWRRQHAEGPIDDRWSFIRLIRDDQDSKKLQVLESRKEWLNGQNMEDDGSNTNNFGGGILINPRTDNSYGIRPNFRLELPLNPEFRTRCPLKTHPGDDASTALMFTLSKCFIRSYHPSSQTFLDLVDNPSKSNPETPRLQLRAGSRQLRPEEEILREPAALDSRLPHTERIKRIYRDEGENKITFWPPDDPLEARADPEALNELHSIINPPSHSGKVKGVWDDRTMVYSLSQTDGTQAIVLISFDPAIRLQGLKKWGDKGTKQEGAAKTTCANGEPWYEEAIGEGMEVAVEAAESPNCGGFSSPQSDGYCPGWTPEATFDWAPGVTGQEPQPEDEASSPDTGTVVSASPDGTGSASPPARGVGSPSADSSAAKYPMVYTEPCGASSSGPERIAGCNWAKKEPAMYRGIMSGFNNMPDFSSPRRNLKQD</sequence>
<dbReference type="AlphaFoldDB" id="A0AAN9U3P1"/>
<organism evidence="2 3">
    <name type="scientific">Cytospora paraplurivora</name>
    <dbReference type="NCBI Taxonomy" id="2898453"/>
    <lineage>
        <taxon>Eukaryota</taxon>
        <taxon>Fungi</taxon>
        <taxon>Dikarya</taxon>
        <taxon>Ascomycota</taxon>
        <taxon>Pezizomycotina</taxon>
        <taxon>Sordariomycetes</taxon>
        <taxon>Sordariomycetidae</taxon>
        <taxon>Diaporthales</taxon>
        <taxon>Cytosporaceae</taxon>
        <taxon>Cytospora</taxon>
    </lineage>
</organism>
<proteinExistence type="predicted"/>
<keyword evidence="3" id="KW-1185">Reference proteome</keyword>
<evidence type="ECO:0000313" key="3">
    <source>
        <dbReference type="Proteomes" id="UP001320245"/>
    </source>
</evidence>
<evidence type="ECO:0000313" key="2">
    <source>
        <dbReference type="EMBL" id="KAK7737897.1"/>
    </source>
</evidence>
<dbReference type="InterPro" id="IPR038946">
    <property type="entry name" value="FBXO47"/>
</dbReference>
<dbReference type="PANTHER" id="PTHR34098:SF1">
    <property type="entry name" value="F-BOX ONLY PROTEIN 47"/>
    <property type="match status" value="1"/>
</dbReference>
<accession>A0AAN9U3P1</accession>
<feature type="compositionally biased region" description="Polar residues" evidence="1">
    <location>
        <begin position="631"/>
        <end position="648"/>
    </location>
</feature>
<name>A0AAN9U3P1_9PEZI</name>
<dbReference type="EMBL" id="JAJSPL020000027">
    <property type="protein sequence ID" value="KAK7737897.1"/>
    <property type="molecule type" value="Genomic_DNA"/>
</dbReference>
<dbReference type="PANTHER" id="PTHR34098">
    <property type="entry name" value="F-BOX ONLY PROTEIN 47"/>
    <property type="match status" value="1"/>
</dbReference>
<comment type="caution">
    <text evidence="2">The sequence shown here is derived from an EMBL/GenBank/DDBJ whole genome shotgun (WGS) entry which is preliminary data.</text>
</comment>